<proteinExistence type="predicted"/>
<reference evidence="3" key="1">
    <citation type="submission" date="2015-07" db="EMBL/GenBank/DDBJ databases">
        <title>MeaNS - Measles Nucleotide Surveillance Program.</title>
        <authorList>
            <person name="Tran T."/>
            <person name="Druce J."/>
        </authorList>
    </citation>
    <scope>NUCLEOTIDE SEQUENCE</scope>
    <source>
        <strain evidence="3">UCB-OBI-ISO-001</strain>
        <tissue evidence="3">Gonad</tissue>
    </source>
</reference>
<feature type="compositionally biased region" description="Low complexity" evidence="1">
    <location>
        <begin position="122"/>
        <end position="138"/>
    </location>
</feature>
<sequence length="223" mass="26290">MAQNSSESHLRVHIRVLYALICTLIVVIFAGLWITHNQVKHLREERRTREILAKREVIEFRIVEDEGSDSVKIEPISTTKRYTLINPDKDRDHTYNSNDKKNNRNVNNESNKYDDDDDNNGDDNNSNNNNKNNNNNDNMYQHRKRKHNNTSQVVGFFESELDSVSDGGDKSDTVTNRRKRQVDMGTDRGDTDLPDYVWLTSYSRIPRERERDRQTENYRDTRL</sequence>
<keyword evidence="2" id="KW-0812">Transmembrane</keyword>
<feature type="region of interest" description="Disordered" evidence="1">
    <location>
        <begin position="84"/>
        <end position="141"/>
    </location>
</feature>
<feature type="transmembrane region" description="Helical" evidence="2">
    <location>
        <begin position="12"/>
        <end position="34"/>
    </location>
</feature>
<feature type="region of interest" description="Disordered" evidence="1">
    <location>
        <begin position="158"/>
        <end position="188"/>
    </location>
</feature>
<accession>A0A0L8G2Z8</accession>
<dbReference type="OrthoDB" id="10037288at2759"/>
<keyword evidence="2" id="KW-1133">Transmembrane helix</keyword>
<evidence type="ECO:0000256" key="2">
    <source>
        <dbReference type="SAM" id="Phobius"/>
    </source>
</evidence>
<dbReference type="EMBL" id="KQ424262">
    <property type="protein sequence ID" value="KOF71258.1"/>
    <property type="molecule type" value="Genomic_DNA"/>
</dbReference>
<keyword evidence="2" id="KW-0472">Membrane</keyword>
<feature type="compositionally biased region" description="Basic and acidic residues" evidence="1">
    <location>
        <begin position="87"/>
        <end position="102"/>
    </location>
</feature>
<evidence type="ECO:0000256" key="1">
    <source>
        <dbReference type="SAM" id="MobiDB-lite"/>
    </source>
</evidence>
<name>A0A0L8G2Z8_OCTBM</name>
<protein>
    <submittedName>
        <fullName evidence="3">Uncharacterized protein</fullName>
    </submittedName>
</protein>
<organism evidence="3">
    <name type="scientific">Octopus bimaculoides</name>
    <name type="common">California two-spotted octopus</name>
    <dbReference type="NCBI Taxonomy" id="37653"/>
    <lineage>
        <taxon>Eukaryota</taxon>
        <taxon>Metazoa</taxon>
        <taxon>Spiralia</taxon>
        <taxon>Lophotrochozoa</taxon>
        <taxon>Mollusca</taxon>
        <taxon>Cephalopoda</taxon>
        <taxon>Coleoidea</taxon>
        <taxon>Octopodiformes</taxon>
        <taxon>Octopoda</taxon>
        <taxon>Incirrata</taxon>
        <taxon>Octopodidae</taxon>
        <taxon>Octopus</taxon>
    </lineage>
</organism>
<gene>
    <name evidence="3" type="ORF">OCBIM_22001300mg</name>
</gene>
<dbReference type="AlphaFoldDB" id="A0A0L8G2Z8"/>
<evidence type="ECO:0000313" key="3">
    <source>
        <dbReference type="EMBL" id="KOF71258.1"/>
    </source>
</evidence>